<name>A0A1I5H1J8_9FIRM</name>
<dbReference type="Proteomes" id="UP000198806">
    <property type="component" value="Unassembled WGS sequence"/>
</dbReference>
<evidence type="ECO:0000313" key="1">
    <source>
        <dbReference type="EMBL" id="SFO42089.1"/>
    </source>
</evidence>
<dbReference type="AlphaFoldDB" id="A0A1I5H1J8"/>
<sequence length="52" mass="6057">LRSLLDWQQSILLTFGYDPLRCPECGASMLVLEVYHKKTALFEQYRKSMGYG</sequence>
<dbReference type="STRING" id="1527.SAMN04489757_12473"/>
<protein>
    <recommendedName>
        <fullName evidence="3">IS91 family transposase</fullName>
    </recommendedName>
</protein>
<feature type="non-terminal residue" evidence="1">
    <location>
        <position position="1"/>
    </location>
</feature>
<proteinExistence type="predicted"/>
<reference evidence="1 2" key="1">
    <citation type="submission" date="2016-10" db="EMBL/GenBank/DDBJ databases">
        <authorList>
            <person name="de Groot N.N."/>
        </authorList>
    </citation>
    <scope>NUCLEOTIDE SEQUENCE [LARGE SCALE GENOMIC DNA]</scope>
    <source>
        <strain evidence="1 2">DSM 1283</strain>
    </source>
</reference>
<accession>A0A1I5H1J8</accession>
<gene>
    <name evidence="1" type="ORF">SAMN04489757_12473</name>
</gene>
<dbReference type="EMBL" id="FOWD01000024">
    <property type="protein sequence ID" value="SFO42089.1"/>
    <property type="molecule type" value="Genomic_DNA"/>
</dbReference>
<evidence type="ECO:0008006" key="3">
    <source>
        <dbReference type="Google" id="ProtNLM"/>
    </source>
</evidence>
<organism evidence="1 2">
    <name type="scientific">Anaerocolumna aminovalerica</name>
    <dbReference type="NCBI Taxonomy" id="1527"/>
    <lineage>
        <taxon>Bacteria</taxon>
        <taxon>Bacillati</taxon>
        <taxon>Bacillota</taxon>
        <taxon>Clostridia</taxon>
        <taxon>Lachnospirales</taxon>
        <taxon>Lachnospiraceae</taxon>
        <taxon>Anaerocolumna</taxon>
    </lineage>
</organism>
<keyword evidence="2" id="KW-1185">Reference proteome</keyword>
<evidence type="ECO:0000313" key="2">
    <source>
        <dbReference type="Proteomes" id="UP000198806"/>
    </source>
</evidence>